<evidence type="ECO:0000313" key="1">
    <source>
        <dbReference type="EMBL" id="KKT73717.1"/>
    </source>
</evidence>
<dbReference type="EMBL" id="LCJG01000003">
    <property type="protein sequence ID" value="KKT73717.1"/>
    <property type="molecule type" value="Genomic_DNA"/>
</dbReference>
<sequence>MHVVARTWERVACKNIATPAETRERAKPTTPANLVYSIGSPLRVRNDVEVEGVVGVFGMLDVNIFKGTSPTSN</sequence>
<dbReference type="AlphaFoldDB" id="A0A0G1LY11"/>
<name>A0A0G1LY11_9BACT</name>
<protein>
    <submittedName>
        <fullName evidence="1">Uncharacterized protein</fullName>
    </submittedName>
</protein>
<proteinExistence type="predicted"/>
<reference evidence="1 2" key="1">
    <citation type="journal article" date="2015" name="Nature">
        <title>rRNA introns, odd ribosomes, and small enigmatic genomes across a large radiation of phyla.</title>
        <authorList>
            <person name="Brown C.T."/>
            <person name="Hug L.A."/>
            <person name="Thomas B.C."/>
            <person name="Sharon I."/>
            <person name="Castelle C.J."/>
            <person name="Singh A."/>
            <person name="Wilkins M.J."/>
            <person name="Williams K.H."/>
            <person name="Banfield J.F."/>
        </authorList>
    </citation>
    <scope>NUCLEOTIDE SEQUENCE [LARGE SCALE GENOMIC DNA]</scope>
</reference>
<gene>
    <name evidence="1" type="ORF">UW68_C0003G0038</name>
</gene>
<organism evidence="1 2">
    <name type="scientific">Candidatus Collierbacteria bacterium GW2011_GWB1_44_6</name>
    <dbReference type="NCBI Taxonomy" id="1618384"/>
    <lineage>
        <taxon>Bacteria</taxon>
        <taxon>Candidatus Collieribacteriota</taxon>
    </lineage>
</organism>
<evidence type="ECO:0000313" key="2">
    <source>
        <dbReference type="Proteomes" id="UP000034835"/>
    </source>
</evidence>
<accession>A0A0G1LY11</accession>
<comment type="caution">
    <text evidence="1">The sequence shown here is derived from an EMBL/GenBank/DDBJ whole genome shotgun (WGS) entry which is preliminary data.</text>
</comment>
<dbReference type="Proteomes" id="UP000034835">
    <property type="component" value="Unassembled WGS sequence"/>
</dbReference>